<comment type="caution">
    <text evidence="18">The sequence shown here is derived from an EMBL/GenBank/DDBJ whole genome shotgun (WGS) entry which is preliminary data.</text>
</comment>
<dbReference type="GO" id="GO:0005741">
    <property type="term" value="C:mitochondrial outer membrane"/>
    <property type="evidence" value="ECO:0007669"/>
    <property type="project" value="UniProtKB-SubCell"/>
</dbReference>
<evidence type="ECO:0000256" key="3">
    <source>
        <dbReference type="ARBA" id="ARBA00004477"/>
    </source>
</evidence>
<evidence type="ECO:0000256" key="9">
    <source>
        <dbReference type="ARBA" id="ARBA00022824"/>
    </source>
</evidence>
<evidence type="ECO:0000256" key="6">
    <source>
        <dbReference type="ARBA" id="ARBA00022679"/>
    </source>
</evidence>
<feature type="transmembrane region" description="Helical" evidence="17">
    <location>
        <begin position="196"/>
        <end position="214"/>
    </location>
</feature>
<dbReference type="AlphaFoldDB" id="A0AAD9GR83"/>
<evidence type="ECO:0000256" key="15">
    <source>
        <dbReference type="ARBA" id="ARBA00039397"/>
    </source>
</evidence>
<keyword evidence="8" id="KW-1000">Mitochondrion outer membrane</keyword>
<evidence type="ECO:0000256" key="2">
    <source>
        <dbReference type="ARBA" id="ARBA00004294"/>
    </source>
</evidence>
<evidence type="ECO:0000256" key="10">
    <source>
        <dbReference type="ARBA" id="ARBA00022989"/>
    </source>
</evidence>
<gene>
    <name evidence="18" type="ORF">P3T76_004733</name>
</gene>
<protein>
    <recommendedName>
        <fullName evidence="15">Microsomal glutathione S-transferase 1</fullName>
        <ecNumber evidence="5">2.5.1.18</ecNumber>
    </recommendedName>
</protein>
<evidence type="ECO:0000313" key="18">
    <source>
        <dbReference type="EMBL" id="KAK1943337.1"/>
    </source>
</evidence>
<dbReference type="PANTHER" id="PTHR10689:SF6">
    <property type="entry name" value="MICROSOMAL GLUTATHIONE S-TRANSFERASE 1"/>
    <property type="match status" value="1"/>
</dbReference>
<keyword evidence="7 17" id="KW-0812">Transmembrane</keyword>
<evidence type="ECO:0000256" key="5">
    <source>
        <dbReference type="ARBA" id="ARBA00012452"/>
    </source>
</evidence>
<evidence type="ECO:0000256" key="11">
    <source>
        <dbReference type="ARBA" id="ARBA00022990"/>
    </source>
</evidence>
<evidence type="ECO:0000256" key="8">
    <source>
        <dbReference type="ARBA" id="ARBA00022787"/>
    </source>
</evidence>
<dbReference type="SUPFAM" id="SSF161084">
    <property type="entry name" value="MAPEG domain-like"/>
    <property type="match status" value="2"/>
</dbReference>
<dbReference type="Proteomes" id="UP001259832">
    <property type="component" value="Unassembled WGS sequence"/>
</dbReference>
<evidence type="ECO:0000256" key="16">
    <source>
        <dbReference type="ARBA" id="ARBA00049385"/>
    </source>
</evidence>
<keyword evidence="11" id="KW-0007">Acetylation</keyword>
<evidence type="ECO:0000256" key="1">
    <source>
        <dbReference type="ARBA" id="ARBA00003701"/>
    </source>
</evidence>
<dbReference type="InterPro" id="IPR001129">
    <property type="entry name" value="Membr-assoc_MAPEG"/>
</dbReference>
<keyword evidence="6" id="KW-0808">Transferase</keyword>
<accession>A0AAD9GR83</accession>
<comment type="catalytic activity">
    <reaction evidence="16">
        <text>RX + glutathione = an S-substituted glutathione + a halide anion + H(+)</text>
        <dbReference type="Rhea" id="RHEA:16437"/>
        <dbReference type="ChEBI" id="CHEBI:15378"/>
        <dbReference type="ChEBI" id="CHEBI:16042"/>
        <dbReference type="ChEBI" id="CHEBI:17792"/>
        <dbReference type="ChEBI" id="CHEBI:57925"/>
        <dbReference type="ChEBI" id="CHEBI:90779"/>
        <dbReference type="EC" id="2.5.1.18"/>
    </reaction>
    <physiologicalReaction direction="left-to-right" evidence="16">
        <dbReference type="Rhea" id="RHEA:16438"/>
    </physiologicalReaction>
</comment>
<dbReference type="EMBL" id="JASMQC010000007">
    <property type="protein sequence ID" value="KAK1943337.1"/>
    <property type="molecule type" value="Genomic_DNA"/>
</dbReference>
<evidence type="ECO:0000256" key="4">
    <source>
        <dbReference type="ARBA" id="ARBA00010459"/>
    </source>
</evidence>
<feature type="transmembrane region" description="Helical" evidence="17">
    <location>
        <begin position="159"/>
        <end position="176"/>
    </location>
</feature>
<keyword evidence="19" id="KW-1185">Reference proteome</keyword>
<reference evidence="18" key="1">
    <citation type="submission" date="2023-08" db="EMBL/GenBank/DDBJ databases">
        <title>Reference Genome Resource for the Citrus Pathogen Phytophthora citrophthora.</title>
        <authorList>
            <person name="Moller H."/>
            <person name="Coetzee B."/>
            <person name="Rose L.J."/>
            <person name="Van Niekerk J.M."/>
        </authorList>
    </citation>
    <scope>NUCLEOTIDE SEQUENCE</scope>
    <source>
        <strain evidence="18">STE-U-9442</strain>
    </source>
</reference>
<proteinExistence type="inferred from homology"/>
<evidence type="ECO:0000256" key="14">
    <source>
        <dbReference type="ARBA" id="ARBA00038540"/>
    </source>
</evidence>
<evidence type="ECO:0000256" key="7">
    <source>
        <dbReference type="ARBA" id="ARBA00022692"/>
    </source>
</evidence>
<comment type="subcellular location">
    <subcellularLocation>
        <location evidence="3">Endoplasmic reticulum membrane</location>
        <topology evidence="3">Multi-pass membrane protein</topology>
    </subcellularLocation>
    <subcellularLocation>
        <location evidence="2">Mitochondrion outer membrane</location>
    </subcellularLocation>
</comment>
<dbReference type="EC" id="2.5.1.18" evidence="5"/>
<evidence type="ECO:0000313" key="19">
    <source>
        <dbReference type="Proteomes" id="UP001259832"/>
    </source>
</evidence>
<organism evidence="18 19">
    <name type="scientific">Phytophthora citrophthora</name>
    <dbReference type="NCBI Taxonomy" id="4793"/>
    <lineage>
        <taxon>Eukaryota</taxon>
        <taxon>Sar</taxon>
        <taxon>Stramenopiles</taxon>
        <taxon>Oomycota</taxon>
        <taxon>Peronosporomycetes</taxon>
        <taxon>Peronosporales</taxon>
        <taxon>Peronosporaceae</taxon>
        <taxon>Phytophthora</taxon>
    </lineage>
</organism>
<dbReference type="InterPro" id="IPR023352">
    <property type="entry name" value="MAPEG-like_dom_sf"/>
</dbReference>
<sequence>MLTLRAGPHYPTRDLPQRSSSSLISPAAMVDSNVKVYVACSSVLYLKFLACTWIQGGKTFVSGGRPPEDNKLGMTKINQDYGLTKTDDERVLKAREVEHRWRRVIANDLESIPFALFIFGGGILAGSNPVVHAGAMTVYTTARCLHSYVYLNAMQPHRALCWGVGVLATLVGVGRGEPQPKKLRDPCTMVDANTKVYIACSSVLYLKFLLATGVQGGKKFRSGGRPPEDASLSLAKTIGKGRKQTYGLDKTDDEKVLKAREAEHRWTRIVSNDLESIPFALFIFGGGILAGSNPTVHAGAMTVYTVARCLHTYVYAHAMQPHRALCWGVGVLATLVGVGNAVAAIL</sequence>
<evidence type="ECO:0000256" key="12">
    <source>
        <dbReference type="ARBA" id="ARBA00023128"/>
    </source>
</evidence>
<evidence type="ECO:0000256" key="17">
    <source>
        <dbReference type="SAM" id="Phobius"/>
    </source>
</evidence>
<dbReference type="GO" id="GO:0004364">
    <property type="term" value="F:glutathione transferase activity"/>
    <property type="evidence" value="ECO:0007669"/>
    <property type="project" value="UniProtKB-EC"/>
</dbReference>
<comment type="similarity">
    <text evidence="4">Belongs to the MAPEG family.</text>
</comment>
<keyword evidence="9" id="KW-0256">Endoplasmic reticulum</keyword>
<feature type="transmembrane region" description="Helical" evidence="17">
    <location>
        <begin position="324"/>
        <end position="345"/>
    </location>
</feature>
<name>A0AAD9GR83_9STRA</name>
<dbReference type="InterPro" id="IPR040162">
    <property type="entry name" value="MGST1-like"/>
</dbReference>
<comment type="subunit">
    <text evidence="14">Homotrimer; The trimer binds only one molecule of glutathione.</text>
</comment>
<dbReference type="GO" id="GO:0005789">
    <property type="term" value="C:endoplasmic reticulum membrane"/>
    <property type="evidence" value="ECO:0007669"/>
    <property type="project" value="UniProtKB-SubCell"/>
</dbReference>
<dbReference type="FunFam" id="1.20.120.550:FF:000005">
    <property type="entry name" value="Inorganic phosphate transporter 1-6"/>
    <property type="match status" value="2"/>
</dbReference>
<dbReference type="PANTHER" id="PTHR10689">
    <property type="entry name" value="MICROSOMAL GLUTATHIONE S-TRANSFERASE 1"/>
    <property type="match status" value="1"/>
</dbReference>
<keyword evidence="10 17" id="KW-1133">Transmembrane helix</keyword>
<comment type="function">
    <text evidence="1">Conjugation of reduced glutathione to a wide number of exogenous and endogenous hydrophobic electrophiles.</text>
</comment>
<keyword evidence="12" id="KW-0496">Mitochondrion</keyword>
<dbReference type="Gene3D" id="1.20.120.550">
    <property type="entry name" value="Membrane associated eicosanoid/glutathione metabolism-like domain"/>
    <property type="match status" value="2"/>
</dbReference>
<dbReference type="Pfam" id="PF01124">
    <property type="entry name" value="MAPEG"/>
    <property type="match status" value="2"/>
</dbReference>
<evidence type="ECO:0000256" key="13">
    <source>
        <dbReference type="ARBA" id="ARBA00023136"/>
    </source>
</evidence>
<keyword evidence="13 17" id="KW-0472">Membrane</keyword>